<keyword evidence="6 14" id="KW-0132">Cell division</keyword>
<keyword evidence="4 14" id="KW-0963">Cytoplasm</keyword>
<dbReference type="SUPFAM" id="SSF53244">
    <property type="entry name" value="MurD-like peptide ligases, peptide-binding domain"/>
    <property type="match status" value="1"/>
</dbReference>
<evidence type="ECO:0000259" key="17">
    <source>
        <dbReference type="Pfam" id="PF02875"/>
    </source>
</evidence>
<keyword evidence="15" id="KW-0472">Membrane</keyword>
<keyword evidence="11 14" id="KW-0131">Cell cycle</keyword>
<dbReference type="GO" id="GO:0005737">
    <property type="term" value="C:cytoplasm"/>
    <property type="evidence" value="ECO:0007669"/>
    <property type="project" value="UniProtKB-SubCell"/>
</dbReference>
<dbReference type="InterPro" id="IPR036615">
    <property type="entry name" value="Mur_ligase_C_dom_sf"/>
</dbReference>
<dbReference type="Pfam" id="PF08245">
    <property type="entry name" value="Mur_ligase_M"/>
    <property type="match status" value="1"/>
</dbReference>
<dbReference type="AlphaFoldDB" id="A0A2M7Q8Q1"/>
<evidence type="ECO:0000256" key="6">
    <source>
        <dbReference type="ARBA" id="ARBA00022618"/>
    </source>
</evidence>
<accession>A0A2M7Q8Q1</accession>
<feature type="binding site" evidence="14">
    <location>
        <begin position="117"/>
        <end position="123"/>
    </location>
    <ligand>
        <name>ATP</name>
        <dbReference type="ChEBI" id="CHEBI:30616"/>
    </ligand>
</feature>
<evidence type="ECO:0000256" key="2">
    <source>
        <dbReference type="ARBA" id="ARBA00004752"/>
    </source>
</evidence>
<sequence length="490" mass="54923">MRKSNHPHKKAVHFIGIGGIGVSALARYFLSKGNIISGSDTSPSELTDQLKKEGIKIFIGHKPVNIAKGVDLIIHSAAIKKDNPEIKKAEQLGIPFKSYAEALGELAQQYKTIAIAGAHGKSTTTAMASLVFIKAGLDPTVIIGTKLKEFTPPAGGNNFRSGKSKLLIIEADEYTGAFLNYSPFGAIITNIDLEHLDYYKNLAEIKKSFLKFIGNIQYGGILILNKDNKNLFSLRNKIKKIGQKNNLKLYWHSVTLDQRSQAQCNKLRKILKVSGEHNVSNALGVYTLAKALNINDKKIFDALSEYRGAWRRMEYRGELRIMNNKLRITNENSIIHNSSFIIPVYDDYAHHPTEIKATLAGIRQKWPKSAIICVFQPHQEKRLKSLFKEFAGAFDDADTLILLDIFKVKGREETKQSVNSQKLAEAIKRKSPINVLYLKSANWRTKNLSKTLKQIIIQNQHKSVLNQHKSALVIMMGAGDIYKMTDKLIK</sequence>
<keyword evidence="10 14" id="KW-0573">Peptidoglycan synthesis</keyword>
<comment type="catalytic activity">
    <reaction evidence="13 14">
        <text>UDP-N-acetyl-alpha-D-muramate + L-alanine + ATP = UDP-N-acetyl-alpha-D-muramoyl-L-alanine + ADP + phosphate + H(+)</text>
        <dbReference type="Rhea" id="RHEA:23372"/>
        <dbReference type="ChEBI" id="CHEBI:15378"/>
        <dbReference type="ChEBI" id="CHEBI:30616"/>
        <dbReference type="ChEBI" id="CHEBI:43474"/>
        <dbReference type="ChEBI" id="CHEBI:57972"/>
        <dbReference type="ChEBI" id="CHEBI:70757"/>
        <dbReference type="ChEBI" id="CHEBI:83898"/>
        <dbReference type="ChEBI" id="CHEBI:456216"/>
        <dbReference type="EC" id="6.3.2.8"/>
    </reaction>
</comment>
<dbReference type="HAMAP" id="MF_00046">
    <property type="entry name" value="MurC"/>
    <property type="match status" value="1"/>
</dbReference>
<dbReference type="PANTHER" id="PTHR43445:SF3">
    <property type="entry name" value="UDP-N-ACETYLMURAMATE--L-ALANINE LIGASE"/>
    <property type="match status" value="1"/>
</dbReference>
<dbReference type="GO" id="GO:0051301">
    <property type="term" value="P:cell division"/>
    <property type="evidence" value="ECO:0007669"/>
    <property type="project" value="UniProtKB-KW"/>
</dbReference>
<keyword evidence="15" id="KW-0812">Transmembrane</keyword>
<keyword evidence="9 14" id="KW-0133">Cell shape</keyword>
<dbReference type="GO" id="GO:0005524">
    <property type="term" value="F:ATP binding"/>
    <property type="evidence" value="ECO:0007669"/>
    <property type="project" value="UniProtKB-UniRule"/>
</dbReference>
<dbReference type="PANTHER" id="PTHR43445">
    <property type="entry name" value="UDP-N-ACETYLMURAMATE--L-ALANINE LIGASE-RELATED"/>
    <property type="match status" value="1"/>
</dbReference>
<keyword evidence="12 14" id="KW-0961">Cell wall biogenesis/degradation</keyword>
<evidence type="ECO:0000256" key="5">
    <source>
        <dbReference type="ARBA" id="ARBA00022598"/>
    </source>
</evidence>
<evidence type="ECO:0000259" key="16">
    <source>
        <dbReference type="Pfam" id="PF01225"/>
    </source>
</evidence>
<keyword evidence="7 14" id="KW-0547">Nucleotide-binding</keyword>
<feature type="domain" description="Mur ligase C-terminal" evidence="17">
    <location>
        <begin position="343"/>
        <end position="435"/>
    </location>
</feature>
<dbReference type="GO" id="GO:0008763">
    <property type="term" value="F:UDP-N-acetylmuramate-L-alanine ligase activity"/>
    <property type="evidence" value="ECO:0007669"/>
    <property type="project" value="UniProtKB-UniRule"/>
</dbReference>
<dbReference type="Gene3D" id="3.40.1190.10">
    <property type="entry name" value="Mur-like, catalytic domain"/>
    <property type="match status" value="1"/>
</dbReference>
<dbReference type="Pfam" id="PF02875">
    <property type="entry name" value="Mur_ligase_C"/>
    <property type="match status" value="1"/>
</dbReference>
<reference evidence="20" key="1">
    <citation type="submission" date="2017-09" db="EMBL/GenBank/DDBJ databases">
        <title>Depth-based differentiation of microbial function through sediment-hosted aquifers and enrichment of novel symbionts in the deep terrestrial subsurface.</title>
        <authorList>
            <person name="Probst A.J."/>
            <person name="Ladd B."/>
            <person name="Jarett J.K."/>
            <person name="Geller-Mcgrath D.E."/>
            <person name="Sieber C.M.K."/>
            <person name="Emerson J.B."/>
            <person name="Anantharaman K."/>
            <person name="Thomas B.C."/>
            <person name="Malmstrom R."/>
            <person name="Stieglmeier M."/>
            <person name="Klingl A."/>
            <person name="Woyke T."/>
            <person name="Ryan C.M."/>
            <person name="Banfield J.F."/>
        </authorList>
    </citation>
    <scope>NUCLEOTIDE SEQUENCE [LARGE SCALE GENOMIC DNA]</scope>
</reference>
<evidence type="ECO:0000256" key="14">
    <source>
        <dbReference type="HAMAP-Rule" id="MF_00046"/>
    </source>
</evidence>
<evidence type="ECO:0000256" key="12">
    <source>
        <dbReference type="ARBA" id="ARBA00023316"/>
    </source>
</evidence>
<dbReference type="GO" id="GO:0071555">
    <property type="term" value="P:cell wall organization"/>
    <property type="evidence" value="ECO:0007669"/>
    <property type="project" value="UniProtKB-KW"/>
</dbReference>
<dbReference type="InterPro" id="IPR004101">
    <property type="entry name" value="Mur_ligase_C"/>
</dbReference>
<evidence type="ECO:0000259" key="18">
    <source>
        <dbReference type="Pfam" id="PF08245"/>
    </source>
</evidence>
<dbReference type="SUPFAM" id="SSF53623">
    <property type="entry name" value="MurD-like peptide ligases, catalytic domain"/>
    <property type="match status" value="1"/>
</dbReference>
<feature type="transmembrane region" description="Helical" evidence="15">
    <location>
        <begin position="12"/>
        <end position="30"/>
    </location>
</feature>
<comment type="subcellular location">
    <subcellularLocation>
        <location evidence="1 14">Cytoplasm</location>
    </subcellularLocation>
</comment>
<keyword evidence="5 14" id="KW-0436">Ligase</keyword>
<name>A0A2M7Q8Q1_9BACT</name>
<dbReference type="EC" id="6.3.2.8" evidence="3 14"/>
<comment type="similarity">
    <text evidence="14">Belongs to the MurCDEF family.</text>
</comment>
<evidence type="ECO:0000256" key="9">
    <source>
        <dbReference type="ARBA" id="ARBA00022960"/>
    </source>
</evidence>
<dbReference type="GO" id="GO:0008360">
    <property type="term" value="P:regulation of cell shape"/>
    <property type="evidence" value="ECO:0007669"/>
    <property type="project" value="UniProtKB-KW"/>
</dbReference>
<dbReference type="InterPro" id="IPR000713">
    <property type="entry name" value="Mur_ligase_N"/>
</dbReference>
<comment type="pathway">
    <text evidence="2 14">Cell wall biogenesis; peptidoglycan biosynthesis.</text>
</comment>
<evidence type="ECO:0000256" key="3">
    <source>
        <dbReference type="ARBA" id="ARBA00012211"/>
    </source>
</evidence>
<proteinExistence type="inferred from homology"/>
<dbReference type="InterPro" id="IPR036565">
    <property type="entry name" value="Mur-like_cat_sf"/>
</dbReference>
<evidence type="ECO:0000256" key="13">
    <source>
        <dbReference type="ARBA" id="ARBA00047833"/>
    </source>
</evidence>
<evidence type="ECO:0000256" key="7">
    <source>
        <dbReference type="ARBA" id="ARBA00022741"/>
    </source>
</evidence>
<evidence type="ECO:0000313" key="20">
    <source>
        <dbReference type="Proteomes" id="UP000230363"/>
    </source>
</evidence>
<evidence type="ECO:0000256" key="4">
    <source>
        <dbReference type="ARBA" id="ARBA00022490"/>
    </source>
</evidence>
<dbReference type="NCBIfam" id="TIGR01082">
    <property type="entry name" value="murC"/>
    <property type="match status" value="1"/>
</dbReference>
<evidence type="ECO:0000256" key="1">
    <source>
        <dbReference type="ARBA" id="ARBA00004496"/>
    </source>
</evidence>
<dbReference type="SUPFAM" id="SSF51984">
    <property type="entry name" value="MurCD N-terminal domain"/>
    <property type="match status" value="1"/>
</dbReference>
<evidence type="ECO:0000256" key="10">
    <source>
        <dbReference type="ARBA" id="ARBA00022984"/>
    </source>
</evidence>
<comment type="caution">
    <text evidence="19">The sequence shown here is derived from an EMBL/GenBank/DDBJ whole genome shotgun (WGS) entry which is preliminary data.</text>
</comment>
<evidence type="ECO:0000313" key="19">
    <source>
        <dbReference type="EMBL" id="PIY59763.1"/>
    </source>
</evidence>
<comment type="function">
    <text evidence="14">Cell wall formation.</text>
</comment>
<dbReference type="GO" id="GO:0009252">
    <property type="term" value="P:peptidoglycan biosynthetic process"/>
    <property type="evidence" value="ECO:0007669"/>
    <property type="project" value="UniProtKB-UniRule"/>
</dbReference>
<dbReference type="Proteomes" id="UP000230363">
    <property type="component" value="Unassembled WGS sequence"/>
</dbReference>
<keyword evidence="8 14" id="KW-0067">ATP-binding</keyword>
<keyword evidence="15" id="KW-1133">Transmembrane helix</keyword>
<dbReference type="InterPro" id="IPR013221">
    <property type="entry name" value="Mur_ligase_cen"/>
</dbReference>
<evidence type="ECO:0000256" key="15">
    <source>
        <dbReference type="SAM" id="Phobius"/>
    </source>
</evidence>
<evidence type="ECO:0000256" key="8">
    <source>
        <dbReference type="ARBA" id="ARBA00022840"/>
    </source>
</evidence>
<dbReference type="EMBL" id="PFKZ01000001">
    <property type="protein sequence ID" value="PIY59763.1"/>
    <property type="molecule type" value="Genomic_DNA"/>
</dbReference>
<dbReference type="Pfam" id="PF01225">
    <property type="entry name" value="Mur_ligase"/>
    <property type="match status" value="1"/>
</dbReference>
<dbReference type="UniPathway" id="UPA00219"/>
<gene>
    <name evidence="14 19" type="primary">murC</name>
    <name evidence="19" type="ORF">COY96_00010</name>
</gene>
<organism evidence="19 20">
    <name type="scientific">Candidatus Wolfebacteria bacterium CG_4_10_14_0_8_um_filter_37_11</name>
    <dbReference type="NCBI Taxonomy" id="1975062"/>
    <lineage>
        <taxon>Bacteria</taxon>
        <taxon>Candidatus Wolfeibacteriota</taxon>
    </lineage>
</organism>
<feature type="domain" description="Mur ligase central" evidence="18">
    <location>
        <begin position="115"/>
        <end position="287"/>
    </location>
</feature>
<dbReference type="Gene3D" id="3.90.190.20">
    <property type="entry name" value="Mur ligase, C-terminal domain"/>
    <property type="match status" value="1"/>
</dbReference>
<dbReference type="InterPro" id="IPR050061">
    <property type="entry name" value="MurCDEF_pg_biosynth"/>
</dbReference>
<evidence type="ECO:0000256" key="11">
    <source>
        <dbReference type="ARBA" id="ARBA00023306"/>
    </source>
</evidence>
<feature type="domain" description="Mur ligase N-terminal catalytic" evidence="16">
    <location>
        <begin position="12"/>
        <end position="110"/>
    </location>
</feature>
<protein>
    <recommendedName>
        <fullName evidence="3 14">UDP-N-acetylmuramate--L-alanine ligase</fullName>
        <ecNumber evidence="3 14">6.3.2.8</ecNumber>
    </recommendedName>
    <alternativeName>
        <fullName evidence="14">UDP-N-acetylmuramoyl-L-alanine synthetase</fullName>
    </alternativeName>
</protein>
<dbReference type="InterPro" id="IPR005758">
    <property type="entry name" value="UDP-N-AcMur_Ala_ligase_MurC"/>
</dbReference>
<dbReference type="Gene3D" id="3.40.50.720">
    <property type="entry name" value="NAD(P)-binding Rossmann-like Domain"/>
    <property type="match status" value="1"/>
</dbReference>